<protein>
    <submittedName>
        <fullName evidence="1">Uncharacterized protein</fullName>
    </submittedName>
</protein>
<gene>
    <name evidence="1" type="ORF">MNBD_GAMMA06-321</name>
</gene>
<reference evidence="1" key="1">
    <citation type="submission" date="2018-06" db="EMBL/GenBank/DDBJ databases">
        <authorList>
            <person name="Zhirakovskaya E."/>
        </authorList>
    </citation>
    <scope>NUCLEOTIDE SEQUENCE</scope>
</reference>
<proteinExistence type="predicted"/>
<organism evidence="1">
    <name type="scientific">hydrothermal vent metagenome</name>
    <dbReference type="NCBI Taxonomy" id="652676"/>
    <lineage>
        <taxon>unclassified sequences</taxon>
        <taxon>metagenomes</taxon>
        <taxon>ecological metagenomes</taxon>
    </lineage>
</organism>
<evidence type="ECO:0000313" key="1">
    <source>
        <dbReference type="EMBL" id="VAW51567.1"/>
    </source>
</evidence>
<sequence length="144" mass="15524">MKKISVYFISISVLLMAGSVTADNVKRNTSPKIVGYTSNTYLRQDVILMNQDCYKTFGFGARVANTKDLINTIKQGLFKTPTASQVRILIESPIAIGPTGPARLLHDINTGYFIEGDGTNELSFTPSGSMASSPNSLKVVACAK</sequence>
<dbReference type="EMBL" id="UOFD01000032">
    <property type="protein sequence ID" value="VAW51567.1"/>
    <property type="molecule type" value="Genomic_DNA"/>
</dbReference>
<name>A0A3B0WLV4_9ZZZZ</name>
<accession>A0A3B0WLV4</accession>
<dbReference type="AlphaFoldDB" id="A0A3B0WLV4"/>